<evidence type="ECO:0000313" key="3">
    <source>
        <dbReference type="Proteomes" id="UP000001169"/>
    </source>
</evidence>
<evidence type="ECO:0000313" key="2">
    <source>
        <dbReference type="EMBL" id="AAV45610.1"/>
    </source>
</evidence>
<dbReference type="HOGENOM" id="CLU_3394482_0_0_2"/>
<dbReference type="STRING" id="272569.rrnAC0599"/>
<accession>Q5V4E2</accession>
<dbReference type="EnsemblBacteria" id="AAV45610">
    <property type="protein sequence ID" value="AAV45610"/>
    <property type="gene ID" value="rrnAC0599"/>
</dbReference>
<name>Q5V4E2_HALMA</name>
<reference evidence="2 3" key="1">
    <citation type="journal article" date="2004" name="Genome Res.">
        <title>Genome sequence of Haloarcula marismortui: a halophilic archaeon from the Dead Sea.</title>
        <authorList>
            <person name="Baliga N.S."/>
            <person name="Bonneau R."/>
            <person name="Facciotti M.T."/>
            <person name="Pan M."/>
            <person name="Glusman G."/>
            <person name="Deutsch E.W."/>
            <person name="Shannon P."/>
            <person name="Chiu Y."/>
            <person name="Weng R.S."/>
            <person name="Gan R.R."/>
            <person name="Hung P."/>
            <person name="Date S.V."/>
            <person name="Marcotte E."/>
            <person name="Hood L."/>
            <person name="Ng W.V."/>
        </authorList>
    </citation>
    <scope>NUCLEOTIDE SEQUENCE [LARGE SCALE GENOMIC DNA]</scope>
    <source>
        <strain evidence="3">ATCC 43049 / DSM 3752 / JCM 8966 / VKM B-1809</strain>
    </source>
</reference>
<dbReference type="Proteomes" id="UP000001169">
    <property type="component" value="Chromosome I"/>
</dbReference>
<sequence length="31" mass="3507">MRTDVTAETRELSEEEIEEQRRQIDGEGGAA</sequence>
<organism evidence="2 3">
    <name type="scientific">Haloarcula marismortui (strain ATCC 43049 / DSM 3752 / JCM 8966 / VKM B-1809)</name>
    <name type="common">Halobacterium marismortui</name>
    <dbReference type="NCBI Taxonomy" id="272569"/>
    <lineage>
        <taxon>Archaea</taxon>
        <taxon>Methanobacteriati</taxon>
        <taxon>Methanobacteriota</taxon>
        <taxon>Stenosarchaea group</taxon>
        <taxon>Halobacteria</taxon>
        <taxon>Halobacteriales</taxon>
        <taxon>Haloarculaceae</taxon>
        <taxon>Haloarcula</taxon>
    </lineage>
</organism>
<keyword evidence="3" id="KW-1185">Reference proteome</keyword>
<protein>
    <submittedName>
        <fullName evidence="2">Uncharacterized protein</fullName>
    </submittedName>
</protein>
<dbReference type="EMBL" id="AY596297">
    <property type="protein sequence ID" value="AAV45610.1"/>
    <property type="molecule type" value="Genomic_DNA"/>
</dbReference>
<proteinExistence type="predicted"/>
<dbReference type="AlphaFoldDB" id="Q5V4E2"/>
<evidence type="ECO:0000256" key="1">
    <source>
        <dbReference type="SAM" id="MobiDB-lite"/>
    </source>
</evidence>
<dbReference type="PaxDb" id="272569-rrnAC0599"/>
<feature type="compositionally biased region" description="Basic and acidic residues" evidence="1">
    <location>
        <begin position="1"/>
        <end position="12"/>
    </location>
</feature>
<feature type="region of interest" description="Disordered" evidence="1">
    <location>
        <begin position="1"/>
        <end position="31"/>
    </location>
</feature>
<gene>
    <name evidence="2" type="ordered locus">rrnAC0599</name>
</gene>
<dbReference type="KEGG" id="hma:rrnAC0599"/>